<accession>A0A1G9FCB8</accession>
<dbReference type="Gene3D" id="3.40.30.10">
    <property type="entry name" value="Glutaredoxin"/>
    <property type="match status" value="1"/>
</dbReference>
<protein>
    <submittedName>
        <fullName evidence="3">Glutathione S-transferase</fullName>
    </submittedName>
</protein>
<feature type="domain" description="GST N-terminal" evidence="2">
    <location>
        <begin position="26"/>
        <end position="107"/>
    </location>
</feature>
<evidence type="ECO:0000313" key="4">
    <source>
        <dbReference type="Proteomes" id="UP000199555"/>
    </source>
</evidence>
<evidence type="ECO:0000256" key="1">
    <source>
        <dbReference type="SAM" id="MobiDB-lite"/>
    </source>
</evidence>
<dbReference type="InterPro" id="IPR036282">
    <property type="entry name" value="Glutathione-S-Trfase_C_sf"/>
</dbReference>
<dbReference type="SUPFAM" id="SSF52833">
    <property type="entry name" value="Thioredoxin-like"/>
    <property type="match status" value="1"/>
</dbReference>
<feature type="region of interest" description="Disordered" evidence="1">
    <location>
        <begin position="1"/>
        <end position="22"/>
    </location>
</feature>
<dbReference type="InterPro" id="IPR004045">
    <property type="entry name" value="Glutathione_S-Trfase_N"/>
</dbReference>
<dbReference type="PANTHER" id="PTHR44051:SF8">
    <property type="entry name" value="GLUTATHIONE S-TRANSFERASE GSTA"/>
    <property type="match status" value="1"/>
</dbReference>
<dbReference type="Pfam" id="PF13409">
    <property type="entry name" value="GST_N_2"/>
    <property type="match status" value="1"/>
</dbReference>
<dbReference type="EMBL" id="FNGE01000003">
    <property type="protein sequence ID" value="SDK85997.1"/>
    <property type="molecule type" value="Genomic_DNA"/>
</dbReference>
<dbReference type="RefSeq" id="WP_090753647.1">
    <property type="nucleotide sequence ID" value="NZ_FNGE01000003.1"/>
</dbReference>
<dbReference type="Proteomes" id="UP000199555">
    <property type="component" value="Unassembled WGS sequence"/>
</dbReference>
<gene>
    <name evidence="3" type="ORF">SAMN04487971_103319</name>
</gene>
<proteinExistence type="predicted"/>
<dbReference type="GO" id="GO:0016740">
    <property type="term" value="F:transferase activity"/>
    <property type="evidence" value="ECO:0007669"/>
    <property type="project" value="UniProtKB-KW"/>
</dbReference>
<evidence type="ECO:0000259" key="2">
    <source>
        <dbReference type="PROSITE" id="PS50404"/>
    </source>
</evidence>
<dbReference type="SFLD" id="SFLDS00019">
    <property type="entry name" value="Glutathione_Transferase_(cytos"/>
    <property type="match status" value="1"/>
</dbReference>
<name>A0A1G9FCB8_9RHOB</name>
<organism evidence="3 4">
    <name type="scientific">Paracoccus chinensis</name>
    <dbReference type="NCBI Taxonomy" id="525640"/>
    <lineage>
        <taxon>Bacteria</taxon>
        <taxon>Pseudomonadati</taxon>
        <taxon>Pseudomonadota</taxon>
        <taxon>Alphaproteobacteria</taxon>
        <taxon>Rhodobacterales</taxon>
        <taxon>Paracoccaceae</taxon>
        <taxon>Paracoccus</taxon>
    </lineage>
</organism>
<dbReference type="InterPro" id="IPR036249">
    <property type="entry name" value="Thioredoxin-like_sf"/>
</dbReference>
<dbReference type="AlphaFoldDB" id="A0A1G9FCB8"/>
<dbReference type="PANTHER" id="PTHR44051">
    <property type="entry name" value="GLUTATHIONE S-TRANSFERASE-RELATED"/>
    <property type="match status" value="1"/>
</dbReference>
<dbReference type="SFLD" id="SFLDG00358">
    <property type="entry name" value="Main_(cytGST)"/>
    <property type="match status" value="1"/>
</dbReference>
<evidence type="ECO:0000313" key="3">
    <source>
        <dbReference type="EMBL" id="SDK85997.1"/>
    </source>
</evidence>
<dbReference type="SUPFAM" id="SSF47616">
    <property type="entry name" value="GST C-terminal domain-like"/>
    <property type="match status" value="1"/>
</dbReference>
<dbReference type="STRING" id="525640.SAMN04487971_103319"/>
<dbReference type="SFLD" id="SFLDG01150">
    <property type="entry name" value="Main.1:_Beta-like"/>
    <property type="match status" value="1"/>
</dbReference>
<keyword evidence="3" id="KW-0808">Transferase</keyword>
<sequence length="243" mass="27231">MPETPPEPKPTDAAPPASGGPVKDDRGEIVLWHVPLSRSMRILWLLNELELPFSLRVMDLRSKDMRGAEYEAIHPVGRAPALQVDGFVIHESGAMVEYLCETRGPHLGRAPGEEGRLGWLDWLHFAETIGQHIANLTQSHLMLRDPATRSLTVMKLETARLARALRLVEQTVQGQDWLMGKGFSGVDCAVGWSVWTAGRFTRLTPALQAYVDRCTARPAFRRALPQEGEPQLYDRDFYELPDA</sequence>
<reference evidence="4" key="1">
    <citation type="submission" date="2016-10" db="EMBL/GenBank/DDBJ databases">
        <authorList>
            <person name="Varghese N."/>
            <person name="Submissions S."/>
        </authorList>
    </citation>
    <scope>NUCLEOTIDE SEQUENCE [LARGE SCALE GENOMIC DNA]</scope>
    <source>
        <strain evidence="4">CGMCC 1.7655</strain>
    </source>
</reference>
<dbReference type="OrthoDB" id="5740960at2"/>
<dbReference type="CDD" id="cd03046">
    <property type="entry name" value="GST_N_GTT1_like"/>
    <property type="match status" value="1"/>
</dbReference>
<keyword evidence="4" id="KW-1185">Reference proteome</keyword>
<dbReference type="Gene3D" id="1.20.1050.10">
    <property type="match status" value="1"/>
</dbReference>
<dbReference type="PROSITE" id="PS50404">
    <property type="entry name" value="GST_NTER"/>
    <property type="match status" value="1"/>
</dbReference>
<dbReference type="InterPro" id="IPR040079">
    <property type="entry name" value="Glutathione_S-Trfase"/>
</dbReference>